<evidence type="ECO:0000256" key="4">
    <source>
        <dbReference type="ARBA" id="ARBA00023136"/>
    </source>
</evidence>
<dbReference type="PANTHER" id="PTHR31465">
    <property type="entry name" value="PROTEIN RTA1-RELATED"/>
    <property type="match status" value="1"/>
</dbReference>
<gene>
    <name evidence="7" type="primary">RTA3_1</name>
    <name evidence="7" type="ORF">VKT23_006431</name>
</gene>
<keyword evidence="2 5" id="KW-0812">Transmembrane</keyword>
<comment type="caution">
    <text evidence="7">The sequence shown here is derived from an EMBL/GenBank/DDBJ whole genome shotgun (WGS) entry which is preliminary data.</text>
</comment>
<proteinExistence type="predicted"/>
<feature type="transmembrane region" description="Helical" evidence="5">
    <location>
        <begin position="194"/>
        <end position="218"/>
    </location>
</feature>
<feature type="chain" id="PRO_5046066141" evidence="6">
    <location>
        <begin position="26"/>
        <end position="339"/>
    </location>
</feature>
<feature type="transmembrane region" description="Helical" evidence="5">
    <location>
        <begin position="55"/>
        <end position="76"/>
    </location>
</feature>
<feature type="transmembrane region" description="Helical" evidence="5">
    <location>
        <begin position="83"/>
        <end position="104"/>
    </location>
</feature>
<evidence type="ECO:0000256" key="1">
    <source>
        <dbReference type="ARBA" id="ARBA00004141"/>
    </source>
</evidence>
<keyword evidence="3 5" id="KW-1133">Transmembrane helix</keyword>
<name>A0ABR1JQA5_9AGAR</name>
<evidence type="ECO:0000256" key="5">
    <source>
        <dbReference type="SAM" id="Phobius"/>
    </source>
</evidence>
<sequence>MLPGRPKTLLVCLFLLTSILSGVEAQSNSTTAGTDNAPGFVNGERVIGGFIPKHWASIIGVVLYAASAAIHWLHWFRMGKRHMLVLTIGMTCMALGFVFRIIYANNPSSLGLYILMTMFILLSPCAFLATDYVLLEHLAENLGHDVANSCLFLSSSLIVKIFVGADIATFLIQAGGGGLQASKDVHMSDLGSKVAIVGLVIQLISFGLFTCLLLVFGFRVRTSYPERWRVNRHGQTIWSTAGLFKTTDAYDWRILFVLLCISCVCILIRSVFRILEYAEGYYGHLATHEGYFYLLDALPLWIAMSQFCFFWPTRFRPYQPYEKRGEHVPLDQYRSSNSV</sequence>
<keyword evidence="8" id="KW-1185">Reference proteome</keyword>
<organism evidence="7 8">
    <name type="scientific">Marasmiellus scandens</name>
    <dbReference type="NCBI Taxonomy" id="2682957"/>
    <lineage>
        <taxon>Eukaryota</taxon>
        <taxon>Fungi</taxon>
        <taxon>Dikarya</taxon>
        <taxon>Basidiomycota</taxon>
        <taxon>Agaricomycotina</taxon>
        <taxon>Agaricomycetes</taxon>
        <taxon>Agaricomycetidae</taxon>
        <taxon>Agaricales</taxon>
        <taxon>Marasmiineae</taxon>
        <taxon>Omphalotaceae</taxon>
        <taxon>Marasmiellus</taxon>
    </lineage>
</organism>
<reference evidence="7 8" key="1">
    <citation type="submission" date="2024-01" db="EMBL/GenBank/DDBJ databases">
        <title>A draft genome for the cacao thread blight pathogen Marasmiellus scandens.</title>
        <authorList>
            <person name="Baruah I.K."/>
            <person name="Leung J."/>
            <person name="Bukari Y."/>
            <person name="Amoako-Attah I."/>
            <person name="Meinhardt L.W."/>
            <person name="Bailey B.A."/>
            <person name="Cohen S.P."/>
        </authorList>
    </citation>
    <scope>NUCLEOTIDE SEQUENCE [LARGE SCALE GENOMIC DNA]</scope>
    <source>
        <strain evidence="7 8">GH-19</strain>
    </source>
</reference>
<feature type="transmembrane region" description="Helical" evidence="5">
    <location>
        <begin position="110"/>
        <end position="134"/>
    </location>
</feature>
<feature type="transmembrane region" description="Helical" evidence="5">
    <location>
        <begin position="146"/>
        <end position="174"/>
    </location>
</feature>
<keyword evidence="6" id="KW-0732">Signal</keyword>
<feature type="signal peptide" evidence="6">
    <location>
        <begin position="1"/>
        <end position="25"/>
    </location>
</feature>
<accession>A0ABR1JQA5</accession>
<evidence type="ECO:0000256" key="3">
    <source>
        <dbReference type="ARBA" id="ARBA00022989"/>
    </source>
</evidence>
<dbReference type="PANTHER" id="PTHR31465:SF1">
    <property type="entry name" value="PROTEIN RTA1-RELATED"/>
    <property type="match status" value="1"/>
</dbReference>
<keyword evidence="7" id="KW-0261">Viral envelope protein</keyword>
<evidence type="ECO:0000313" key="8">
    <source>
        <dbReference type="Proteomes" id="UP001498398"/>
    </source>
</evidence>
<feature type="transmembrane region" description="Helical" evidence="5">
    <location>
        <begin position="292"/>
        <end position="311"/>
    </location>
</feature>
<evidence type="ECO:0000256" key="2">
    <source>
        <dbReference type="ARBA" id="ARBA00022692"/>
    </source>
</evidence>
<dbReference type="Proteomes" id="UP001498398">
    <property type="component" value="Unassembled WGS sequence"/>
</dbReference>
<dbReference type="EMBL" id="JBANRG010000008">
    <property type="protein sequence ID" value="KAK7464266.1"/>
    <property type="molecule type" value="Genomic_DNA"/>
</dbReference>
<dbReference type="InterPro" id="IPR007568">
    <property type="entry name" value="RTA1"/>
</dbReference>
<comment type="subcellular location">
    <subcellularLocation>
        <location evidence="1">Membrane</location>
        <topology evidence="1">Multi-pass membrane protein</topology>
    </subcellularLocation>
</comment>
<evidence type="ECO:0000313" key="7">
    <source>
        <dbReference type="EMBL" id="KAK7464266.1"/>
    </source>
</evidence>
<dbReference type="Pfam" id="PF04479">
    <property type="entry name" value="RTA1"/>
    <property type="match status" value="1"/>
</dbReference>
<evidence type="ECO:0000256" key="6">
    <source>
        <dbReference type="SAM" id="SignalP"/>
    </source>
</evidence>
<keyword evidence="4 5" id="KW-0472">Membrane</keyword>
<protein>
    <submittedName>
        <fullName evidence="7">Envelope glycoprotein</fullName>
    </submittedName>
</protein>
<feature type="transmembrane region" description="Helical" evidence="5">
    <location>
        <begin position="254"/>
        <end position="272"/>
    </location>
</feature>
<keyword evidence="7" id="KW-0946">Virion</keyword>